<name>A0ABW6QF69_9ACTN</name>
<dbReference type="RefSeq" id="WP_388240034.1">
    <property type="nucleotide sequence ID" value="NZ_JBHVZQ010000044.1"/>
</dbReference>
<keyword evidence="3" id="KW-1185">Reference proteome</keyword>
<dbReference type="InterPro" id="IPR017853">
    <property type="entry name" value="GH"/>
</dbReference>
<reference evidence="2 3" key="1">
    <citation type="submission" date="2024-09" db="EMBL/GenBank/DDBJ databases">
        <title>The Natural Products Discovery Center: Release of the First 8490 Sequenced Strains for Exploring Actinobacteria Biosynthetic Diversity.</title>
        <authorList>
            <person name="Kalkreuter E."/>
            <person name="Kautsar S.A."/>
            <person name="Yang D."/>
            <person name="Bader C.D."/>
            <person name="Teijaro C.N."/>
            <person name="Fluegel L."/>
            <person name="Davis C.M."/>
            <person name="Simpson J.R."/>
            <person name="Lauterbach L."/>
            <person name="Steele A.D."/>
            <person name="Gui C."/>
            <person name="Meng S."/>
            <person name="Li G."/>
            <person name="Viehrig K."/>
            <person name="Ye F."/>
            <person name="Su P."/>
            <person name="Kiefer A.F."/>
            <person name="Nichols A."/>
            <person name="Cepeda A.J."/>
            <person name="Yan W."/>
            <person name="Fan B."/>
            <person name="Jiang Y."/>
            <person name="Adhikari A."/>
            <person name="Zheng C.-J."/>
            <person name="Schuster L."/>
            <person name="Cowan T.M."/>
            <person name="Smanski M.J."/>
            <person name="Chevrette M.G."/>
            <person name="De Carvalho L.P.S."/>
            <person name="Shen B."/>
        </authorList>
    </citation>
    <scope>NUCLEOTIDE SEQUENCE [LARGE SCALE GENOMIC DNA]</scope>
    <source>
        <strain evidence="2 3">NPDC058328</strain>
    </source>
</reference>
<accession>A0ABW6QF69</accession>
<dbReference type="InterPro" id="IPR036962">
    <property type="entry name" value="Glyco_hydro_3_N_sf"/>
</dbReference>
<comment type="caution">
    <text evidence="2">The sequence shown here is derived from an EMBL/GenBank/DDBJ whole genome shotgun (WGS) entry which is preliminary data.</text>
</comment>
<dbReference type="Proteomes" id="UP001601627">
    <property type="component" value="Unassembled WGS sequence"/>
</dbReference>
<evidence type="ECO:0000256" key="1">
    <source>
        <dbReference type="ARBA" id="ARBA00022801"/>
    </source>
</evidence>
<evidence type="ECO:0000313" key="3">
    <source>
        <dbReference type="Proteomes" id="UP001601627"/>
    </source>
</evidence>
<dbReference type="Gene3D" id="3.20.20.300">
    <property type="entry name" value="Glycoside hydrolase, family 3, N-terminal domain"/>
    <property type="match status" value="1"/>
</dbReference>
<gene>
    <name evidence="2" type="ORF">ACFVZC_31535</name>
</gene>
<keyword evidence="1" id="KW-0378">Hydrolase</keyword>
<proteinExistence type="predicted"/>
<evidence type="ECO:0000313" key="2">
    <source>
        <dbReference type="EMBL" id="MFF1277882.1"/>
    </source>
</evidence>
<organism evidence="2 3">
    <name type="scientific">Streptomyces marokkonensis</name>
    <dbReference type="NCBI Taxonomy" id="324855"/>
    <lineage>
        <taxon>Bacteria</taxon>
        <taxon>Bacillati</taxon>
        <taxon>Actinomycetota</taxon>
        <taxon>Actinomycetes</taxon>
        <taxon>Kitasatosporales</taxon>
        <taxon>Streptomycetaceae</taxon>
        <taxon>Streptomyces</taxon>
    </lineage>
</organism>
<dbReference type="SUPFAM" id="SSF51445">
    <property type="entry name" value="(Trans)glycosidases"/>
    <property type="match status" value="1"/>
</dbReference>
<sequence>MPVLALKAGAGQLLFPPDIDVACNGVLAAVRSGEITEDRLDESVLRVLRVKEKVRGP</sequence>
<protein>
    <submittedName>
        <fullName evidence="2">Uncharacterized protein</fullName>
    </submittedName>
</protein>
<dbReference type="EMBL" id="JBHVZQ010000044">
    <property type="protein sequence ID" value="MFF1277882.1"/>
    <property type="molecule type" value="Genomic_DNA"/>
</dbReference>